<protein>
    <submittedName>
        <fullName evidence="1">Class I SAM-dependent methyltransferase</fullName>
    </submittedName>
</protein>
<proteinExistence type="predicted"/>
<dbReference type="Pfam" id="PF13578">
    <property type="entry name" value="Methyltransf_24"/>
    <property type="match status" value="1"/>
</dbReference>
<dbReference type="Gene3D" id="3.40.50.150">
    <property type="entry name" value="Vaccinia Virus protein VP39"/>
    <property type="match status" value="1"/>
</dbReference>
<dbReference type="InterPro" id="IPR011990">
    <property type="entry name" value="TPR-like_helical_dom_sf"/>
</dbReference>
<dbReference type="InterPro" id="IPR029063">
    <property type="entry name" value="SAM-dependent_MTases_sf"/>
</dbReference>
<dbReference type="Proteomes" id="UP001598130">
    <property type="component" value="Unassembled WGS sequence"/>
</dbReference>
<keyword evidence="1" id="KW-0808">Transferase</keyword>
<keyword evidence="1" id="KW-0489">Methyltransferase</keyword>
<evidence type="ECO:0000313" key="1">
    <source>
        <dbReference type="EMBL" id="MFD3265894.1"/>
    </source>
</evidence>
<dbReference type="SUPFAM" id="SSF48452">
    <property type="entry name" value="TPR-like"/>
    <property type="match status" value="1"/>
</dbReference>
<dbReference type="RefSeq" id="WP_377371254.1">
    <property type="nucleotide sequence ID" value="NZ_JAOTJD010000042.1"/>
</dbReference>
<dbReference type="Gene3D" id="1.25.40.10">
    <property type="entry name" value="Tetratricopeptide repeat domain"/>
    <property type="match status" value="1"/>
</dbReference>
<dbReference type="EMBL" id="JAOTJD010000042">
    <property type="protein sequence ID" value="MFD3265894.1"/>
    <property type="molecule type" value="Genomic_DNA"/>
</dbReference>
<comment type="caution">
    <text evidence="1">The sequence shown here is derived from an EMBL/GenBank/DDBJ whole genome shotgun (WGS) entry which is preliminary data.</text>
</comment>
<keyword evidence="2" id="KW-1185">Reference proteome</keyword>
<dbReference type="GO" id="GO:0008168">
    <property type="term" value="F:methyltransferase activity"/>
    <property type="evidence" value="ECO:0007669"/>
    <property type="project" value="UniProtKB-KW"/>
</dbReference>
<sequence>MAGPGGGLMPEAPPTIEEELKIGLQRLREHMLNLAELIFDRVVVRAPDHAVALRLTGVTKHKLGDSRTALERLQAATALAPDVQIGWWDLSVVLREVGEGEAAAQAHARAVGLMGTDPEAVSLPPLAQLSLSPDRLVHSFTMVDYPYTATVRYGSGRPSHPELAAQIGAGRGRYEAFLTELGEIQADFAQIPLGGSYDDPTPFWLNSWFPALDGMALTQMLRRHNPQRFMEIGSGLSTKFARRAVQTYGLRTKLASIDPEPRSEVDRLCDRVIRQPLERVDLTMFAGLEAGDILFLDSSHRSFQGSDVTVFFLEILPRLKPGVIVHIHDIYLPDDYLSGHLWRLWNEQYLLATALLFGPDRFEILFPCWFIGRDPALRAQAEGLLRKGPLSGLDLYGASFWMRTT</sequence>
<dbReference type="GO" id="GO:0032259">
    <property type="term" value="P:methylation"/>
    <property type="evidence" value="ECO:0007669"/>
    <property type="project" value="UniProtKB-KW"/>
</dbReference>
<gene>
    <name evidence="1" type="ORF">OCL97_18210</name>
</gene>
<accession>A0ABW6CSX1</accession>
<name>A0ABW6CSX1_9CAUL</name>
<organism evidence="1 2">
    <name type="scientific">Phenylobacterium ferrooxidans</name>
    <dbReference type="NCBI Taxonomy" id="2982689"/>
    <lineage>
        <taxon>Bacteria</taxon>
        <taxon>Pseudomonadati</taxon>
        <taxon>Pseudomonadota</taxon>
        <taxon>Alphaproteobacteria</taxon>
        <taxon>Caulobacterales</taxon>
        <taxon>Caulobacteraceae</taxon>
        <taxon>Phenylobacterium</taxon>
    </lineage>
</organism>
<evidence type="ECO:0000313" key="2">
    <source>
        <dbReference type="Proteomes" id="UP001598130"/>
    </source>
</evidence>
<reference evidence="1 2" key="1">
    <citation type="submission" date="2022-09" db="EMBL/GenBank/DDBJ databases">
        <title>New species of Phenylobacterium.</title>
        <authorList>
            <person name="Mieszkin S."/>
        </authorList>
    </citation>
    <scope>NUCLEOTIDE SEQUENCE [LARGE SCALE GENOMIC DNA]</scope>
    <source>
        <strain evidence="1 2">HK31-G</strain>
    </source>
</reference>
<dbReference type="SUPFAM" id="SSF53335">
    <property type="entry name" value="S-adenosyl-L-methionine-dependent methyltransferases"/>
    <property type="match status" value="1"/>
</dbReference>